<name>A0A1E4TMX7_PACTA</name>
<reference evidence="4" key="1">
    <citation type="submission" date="2016-05" db="EMBL/GenBank/DDBJ databases">
        <title>Comparative genomics of biotechnologically important yeasts.</title>
        <authorList>
            <consortium name="DOE Joint Genome Institute"/>
            <person name="Riley R."/>
            <person name="Haridas S."/>
            <person name="Wolfe K.H."/>
            <person name="Lopes M.R."/>
            <person name="Hittinger C.T."/>
            <person name="Goker M."/>
            <person name="Salamov A."/>
            <person name="Wisecaver J."/>
            <person name="Long T.M."/>
            <person name="Aerts A.L."/>
            <person name="Barry K."/>
            <person name="Choi C."/>
            <person name="Clum A."/>
            <person name="Coughlan A.Y."/>
            <person name="Deshpande S."/>
            <person name="Douglass A.P."/>
            <person name="Hanson S.J."/>
            <person name="Klenk H.-P."/>
            <person name="Labutti K."/>
            <person name="Lapidus A."/>
            <person name="Lindquist E."/>
            <person name="Lipzen A."/>
            <person name="Meier-Kolthoff J.P."/>
            <person name="Ohm R.A."/>
            <person name="Otillar R.P."/>
            <person name="Pangilinan J."/>
            <person name="Peng Y."/>
            <person name="Rokas A."/>
            <person name="Rosa C.A."/>
            <person name="Scheuner C."/>
            <person name="Sibirny A.A."/>
            <person name="Slot J.C."/>
            <person name="Stielow J.B."/>
            <person name="Sun H."/>
            <person name="Kurtzman C.P."/>
            <person name="Blackwell M."/>
            <person name="Grigoriev I.V."/>
            <person name="Jeffries T.W."/>
        </authorList>
    </citation>
    <scope>NUCLEOTIDE SEQUENCE [LARGE SCALE GENOMIC DNA]</scope>
    <source>
        <strain evidence="4">NRRL Y-2460</strain>
    </source>
</reference>
<evidence type="ECO:0000256" key="1">
    <source>
        <dbReference type="SAM" id="Coils"/>
    </source>
</evidence>
<accession>A0A1E4TMX7</accession>
<feature type="region of interest" description="Disordered" evidence="2">
    <location>
        <begin position="121"/>
        <end position="140"/>
    </location>
</feature>
<organism evidence="3 4">
    <name type="scientific">Pachysolen tannophilus NRRL Y-2460</name>
    <dbReference type="NCBI Taxonomy" id="669874"/>
    <lineage>
        <taxon>Eukaryota</taxon>
        <taxon>Fungi</taxon>
        <taxon>Dikarya</taxon>
        <taxon>Ascomycota</taxon>
        <taxon>Saccharomycotina</taxon>
        <taxon>Pichiomycetes</taxon>
        <taxon>Pachysolenaceae</taxon>
        <taxon>Pachysolen</taxon>
    </lineage>
</organism>
<evidence type="ECO:0000256" key="2">
    <source>
        <dbReference type="SAM" id="MobiDB-lite"/>
    </source>
</evidence>
<sequence length="428" mass="50641">MNYLLSPNKFPFNKWTNNVMDNEEIESDSTAVLKKIKEQTSSARENLQGVELDDTDQSINLILKDAGLNPRMTNNNHKKDYRFRDYFDSGAAPKQRADGELEDSKKRRENFLAKLKEKENQLLHNNNNNNNNRSFLFPSSAGSDGLDVLDTVSRKHMPEKKRQTQKRLEEELKFCNHKEQALRRERLEMEQKRIQEEVERNLFRKQQLELEKLKEEADRKERENFELEKRLKSQQEPNINLYSNKENKENIEKIENDTMELLSKNQNNEDNFKERNQIQDETYLIEIQNLKKEIFELQIENKSLTHKNENLLTKLNNISDNLQSLILKNEKLIEDNKIKSEKLEEVLIENEKFFKYIENNSKKFIEDLSLNNTSSTIDTTNVQYSKRSLEDIFTVDLKDKTENGGSKIAFDTNDTTQLLMYGSDKIHF</sequence>
<gene>
    <name evidence="3" type="ORF">PACTADRAFT_52153</name>
</gene>
<feature type="coiled-coil region" evidence="1">
    <location>
        <begin position="165"/>
        <end position="335"/>
    </location>
</feature>
<evidence type="ECO:0000313" key="4">
    <source>
        <dbReference type="Proteomes" id="UP000094236"/>
    </source>
</evidence>
<evidence type="ECO:0000313" key="3">
    <source>
        <dbReference type="EMBL" id="ODV93087.1"/>
    </source>
</evidence>
<keyword evidence="1" id="KW-0175">Coiled coil</keyword>
<protein>
    <submittedName>
        <fullName evidence="3">Uncharacterized protein</fullName>
    </submittedName>
</protein>
<dbReference type="EMBL" id="KV454028">
    <property type="protein sequence ID" value="ODV93087.1"/>
    <property type="molecule type" value="Genomic_DNA"/>
</dbReference>
<keyword evidence="4" id="KW-1185">Reference proteome</keyword>
<dbReference type="Proteomes" id="UP000094236">
    <property type="component" value="Unassembled WGS sequence"/>
</dbReference>
<proteinExistence type="predicted"/>
<dbReference type="AlphaFoldDB" id="A0A1E4TMX7"/>